<gene>
    <name evidence="1" type="ORF">G5C65_19720</name>
</gene>
<dbReference type="AlphaFoldDB" id="A0A6G4WZ17"/>
<protein>
    <submittedName>
        <fullName evidence="1">Uncharacterized protein</fullName>
    </submittedName>
</protein>
<keyword evidence="2" id="KW-1185">Reference proteome</keyword>
<comment type="caution">
    <text evidence="1">The sequence shown here is derived from an EMBL/GenBank/DDBJ whole genome shotgun (WGS) entry which is preliminary data.</text>
</comment>
<dbReference type="Proteomes" id="UP000477722">
    <property type="component" value="Unassembled WGS sequence"/>
</dbReference>
<organism evidence="1 2">
    <name type="scientific">Streptomyces boncukensis</name>
    <dbReference type="NCBI Taxonomy" id="2711219"/>
    <lineage>
        <taxon>Bacteria</taxon>
        <taxon>Bacillati</taxon>
        <taxon>Actinomycetota</taxon>
        <taxon>Actinomycetes</taxon>
        <taxon>Kitasatosporales</taxon>
        <taxon>Streptomycetaceae</taxon>
        <taxon>Streptomyces</taxon>
    </lineage>
</organism>
<proteinExistence type="predicted"/>
<dbReference type="RefSeq" id="WP_165300204.1">
    <property type="nucleotide sequence ID" value="NZ_JAAKZZ010000206.1"/>
</dbReference>
<evidence type="ECO:0000313" key="2">
    <source>
        <dbReference type="Proteomes" id="UP000477722"/>
    </source>
</evidence>
<evidence type="ECO:0000313" key="1">
    <source>
        <dbReference type="EMBL" id="NGO70539.1"/>
    </source>
</evidence>
<sequence>MASGGCAHPGLEQREGGKYCTACGRRIYPACTVWGLPPRPQAIPVTVDADTVRVGDLLAFDGGYAQVLRRVALGPGRVRVILAGHLDVTLERAETRAALRPRSTSGPG</sequence>
<dbReference type="EMBL" id="JAAKZZ010000206">
    <property type="protein sequence ID" value="NGO70539.1"/>
    <property type="molecule type" value="Genomic_DNA"/>
</dbReference>
<name>A0A6G4WZ17_9ACTN</name>
<accession>A0A6G4WZ17</accession>
<reference evidence="1 2" key="1">
    <citation type="submission" date="2020-02" db="EMBL/GenBank/DDBJ databases">
        <title>Whole-genome analyses of novel actinobacteria.</title>
        <authorList>
            <person name="Sahin N."/>
            <person name="Tatar D."/>
        </authorList>
    </citation>
    <scope>NUCLEOTIDE SEQUENCE [LARGE SCALE GENOMIC DNA]</scope>
    <source>
        <strain evidence="1 2">SB3404</strain>
    </source>
</reference>